<accession>A0A0U3EBM7</accession>
<dbReference type="SUPFAM" id="SSF81324">
    <property type="entry name" value="Voltage-gated potassium channels"/>
    <property type="match status" value="1"/>
</dbReference>
<organism evidence="15 16">
    <name type="scientific">Methanobrevibacter millerae</name>
    <dbReference type="NCBI Taxonomy" id="230361"/>
    <lineage>
        <taxon>Archaea</taxon>
        <taxon>Methanobacteriati</taxon>
        <taxon>Methanobacteriota</taxon>
        <taxon>Methanomada group</taxon>
        <taxon>Methanobacteria</taxon>
        <taxon>Methanobacteriales</taxon>
        <taxon>Methanobacteriaceae</taxon>
        <taxon>Methanobrevibacter</taxon>
    </lineage>
</organism>
<feature type="coiled-coil region" evidence="12">
    <location>
        <begin position="226"/>
        <end position="267"/>
    </location>
</feature>
<dbReference type="PATRIC" id="fig|230361.4.peg.1269"/>
<keyword evidence="5" id="KW-0631">Potassium channel</keyword>
<keyword evidence="11" id="KW-0407">Ion channel</keyword>
<proteinExistence type="predicted"/>
<keyword evidence="8 13" id="KW-1133">Transmembrane helix</keyword>
<keyword evidence="2" id="KW-0813">Transport</keyword>
<dbReference type="PANTHER" id="PTHR11537">
    <property type="entry name" value="VOLTAGE-GATED POTASSIUM CHANNEL"/>
    <property type="match status" value="1"/>
</dbReference>
<name>A0A0U3EBM7_9EURY</name>
<keyword evidence="12" id="KW-0175">Coiled coil</keyword>
<evidence type="ECO:0000313" key="15">
    <source>
        <dbReference type="EMBL" id="ALT69009.1"/>
    </source>
</evidence>
<dbReference type="PRINTS" id="PR00169">
    <property type="entry name" value="KCHANNEL"/>
</dbReference>
<evidence type="ECO:0000256" key="2">
    <source>
        <dbReference type="ARBA" id="ARBA00022448"/>
    </source>
</evidence>
<evidence type="ECO:0000256" key="6">
    <source>
        <dbReference type="ARBA" id="ARBA00022882"/>
    </source>
</evidence>
<gene>
    <name evidence="15" type="ORF">sm9_1228</name>
</gene>
<sequence>MKFRGKEYNARYIAWFILNILVLIDIVCILLLICFELPSDIAWALYIFDLMVCFILLGEFCINFYLSKPKKVFLKQKSNWIDLIAAIPFDLILPAIFSSARFLRLIRLLKFLRVIVLFSKFFDSLNIFLKKSNLDRIGLGIILTVLFFTLLMYFFGPSYGLFDDFYFVVVTLTTVGYGDITPVTFNEKVIALILIIVGIFIFSMITAAISSYLTDRLISEDEKVDKEAIMDSLNSISEELKEIKRENSKLQEQNEMLGNEILKLNDILKNRK</sequence>
<evidence type="ECO:0000259" key="14">
    <source>
        <dbReference type="Pfam" id="PF00520"/>
    </source>
</evidence>
<evidence type="ECO:0000256" key="10">
    <source>
        <dbReference type="ARBA" id="ARBA00023136"/>
    </source>
</evidence>
<dbReference type="GO" id="GO:0008076">
    <property type="term" value="C:voltage-gated potassium channel complex"/>
    <property type="evidence" value="ECO:0007669"/>
    <property type="project" value="InterPro"/>
</dbReference>
<evidence type="ECO:0000256" key="3">
    <source>
        <dbReference type="ARBA" id="ARBA00022538"/>
    </source>
</evidence>
<keyword evidence="6" id="KW-0851">Voltage-gated channel</keyword>
<feature type="domain" description="Ion transport" evidence="14">
    <location>
        <begin position="11"/>
        <end position="212"/>
    </location>
</feature>
<dbReference type="AlphaFoldDB" id="A0A0U3EBM7"/>
<comment type="subcellular location">
    <subcellularLocation>
        <location evidence="1">Membrane</location>
        <topology evidence="1">Multi-pass membrane protein</topology>
    </subcellularLocation>
</comment>
<dbReference type="GO" id="GO:0001508">
    <property type="term" value="P:action potential"/>
    <property type="evidence" value="ECO:0007669"/>
    <property type="project" value="TreeGrafter"/>
</dbReference>
<evidence type="ECO:0000256" key="11">
    <source>
        <dbReference type="ARBA" id="ARBA00023303"/>
    </source>
</evidence>
<dbReference type="InterPro" id="IPR005821">
    <property type="entry name" value="Ion_trans_dom"/>
</dbReference>
<dbReference type="GeneID" id="26736187"/>
<evidence type="ECO:0000256" key="8">
    <source>
        <dbReference type="ARBA" id="ARBA00022989"/>
    </source>
</evidence>
<evidence type="ECO:0000256" key="1">
    <source>
        <dbReference type="ARBA" id="ARBA00004141"/>
    </source>
</evidence>
<keyword evidence="16" id="KW-1185">Reference proteome</keyword>
<keyword evidence="3" id="KW-0633">Potassium transport</keyword>
<dbReference type="GO" id="GO:0005249">
    <property type="term" value="F:voltage-gated potassium channel activity"/>
    <property type="evidence" value="ECO:0007669"/>
    <property type="project" value="InterPro"/>
</dbReference>
<dbReference type="PANTHER" id="PTHR11537:SF254">
    <property type="entry name" value="POTASSIUM VOLTAGE-GATED CHANNEL PROTEIN SHAB"/>
    <property type="match status" value="1"/>
</dbReference>
<dbReference type="KEGG" id="mmil:sm9_1228"/>
<dbReference type="OrthoDB" id="56871at2157"/>
<evidence type="ECO:0000256" key="4">
    <source>
        <dbReference type="ARBA" id="ARBA00022692"/>
    </source>
</evidence>
<dbReference type="RefSeq" id="WP_058739280.1">
    <property type="nucleotide sequence ID" value="NZ_CP011266.1"/>
</dbReference>
<evidence type="ECO:0000256" key="5">
    <source>
        <dbReference type="ARBA" id="ARBA00022826"/>
    </source>
</evidence>
<dbReference type="Pfam" id="PF00520">
    <property type="entry name" value="Ion_trans"/>
    <property type="match status" value="1"/>
</dbReference>
<keyword evidence="9" id="KW-0406">Ion transport</keyword>
<evidence type="ECO:0000256" key="9">
    <source>
        <dbReference type="ARBA" id="ARBA00023065"/>
    </source>
</evidence>
<dbReference type="Gene3D" id="1.20.120.350">
    <property type="entry name" value="Voltage-gated potassium channels. Chain C"/>
    <property type="match status" value="1"/>
</dbReference>
<keyword evidence="4 13" id="KW-0812">Transmembrane</keyword>
<keyword evidence="7" id="KW-0630">Potassium</keyword>
<dbReference type="InterPro" id="IPR028325">
    <property type="entry name" value="VG_K_chnl"/>
</dbReference>
<reference evidence="15 16" key="1">
    <citation type="submission" date="2015-04" db="EMBL/GenBank/DDBJ databases">
        <title>The complete genome sequence of the rumen methanogen Methanobrevibacter millerae SM9.</title>
        <authorList>
            <person name="Leahy S.C."/>
            <person name="Kelly W.J."/>
            <person name="Pacheco D.M."/>
            <person name="Li D."/>
            <person name="Altermann E."/>
            <person name="Attwood G.T."/>
        </authorList>
    </citation>
    <scope>NUCLEOTIDE SEQUENCE [LARGE SCALE GENOMIC DNA]</scope>
    <source>
        <strain evidence="15 16">SM9</strain>
    </source>
</reference>
<feature type="transmembrane region" description="Helical" evidence="13">
    <location>
        <begin position="41"/>
        <end position="66"/>
    </location>
</feature>
<keyword evidence="10 13" id="KW-0472">Membrane</keyword>
<feature type="transmembrane region" description="Helical" evidence="13">
    <location>
        <begin position="136"/>
        <end position="156"/>
    </location>
</feature>
<protein>
    <submittedName>
        <fullName evidence="15">Ion transport protein</fullName>
    </submittedName>
</protein>
<evidence type="ECO:0000256" key="12">
    <source>
        <dbReference type="SAM" id="Coils"/>
    </source>
</evidence>
<dbReference type="Gene3D" id="1.10.287.70">
    <property type="match status" value="1"/>
</dbReference>
<feature type="transmembrane region" description="Helical" evidence="13">
    <location>
        <begin position="12"/>
        <end position="35"/>
    </location>
</feature>
<evidence type="ECO:0000256" key="13">
    <source>
        <dbReference type="SAM" id="Phobius"/>
    </source>
</evidence>
<feature type="transmembrane region" description="Helical" evidence="13">
    <location>
        <begin position="189"/>
        <end position="213"/>
    </location>
</feature>
<evidence type="ECO:0000313" key="16">
    <source>
        <dbReference type="Proteomes" id="UP000067738"/>
    </source>
</evidence>
<dbReference type="Proteomes" id="UP000067738">
    <property type="component" value="Chromosome"/>
</dbReference>
<dbReference type="InterPro" id="IPR027359">
    <property type="entry name" value="Volt_channel_dom_sf"/>
</dbReference>
<evidence type="ECO:0000256" key="7">
    <source>
        <dbReference type="ARBA" id="ARBA00022958"/>
    </source>
</evidence>
<dbReference type="EMBL" id="CP011266">
    <property type="protein sequence ID" value="ALT69009.1"/>
    <property type="molecule type" value="Genomic_DNA"/>
</dbReference>